<feature type="transmembrane region" description="Helical" evidence="6">
    <location>
        <begin position="298"/>
        <end position="317"/>
    </location>
</feature>
<reference evidence="7 8" key="1">
    <citation type="submission" date="2019-03" db="EMBL/GenBank/DDBJ databases">
        <title>Genomic Encyclopedia of Type Strains, Phase IV (KMG-IV): sequencing the most valuable type-strain genomes for metagenomic binning, comparative biology and taxonomic classification.</title>
        <authorList>
            <person name="Goeker M."/>
        </authorList>
    </citation>
    <scope>NUCLEOTIDE SEQUENCE [LARGE SCALE GENOMIC DNA]</scope>
    <source>
        <strain evidence="7 8">DSM 29489</strain>
    </source>
</reference>
<name>A0A4R3KDH6_9FIRM</name>
<keyword evidence="8" id="KW-1185">Reference proteome</keyword>
<comment type="caution">
    <text evidence="7">The sequence shown here is derived from an EMBL/GenBank/DDBJ whole genome shotgun (WGS) entry which is preliminary data.</text>
</comment>
<feature type="transmembrane region" description="Helical" evidence="6">
    <location>
        <begin position="163"/>
        <end position="188"/>
    </location>
</feature>
<dbReference type="GO" id="GO:0022857">
    <property type="term" value="F:transmembrane transporter activity"/>
    <property type="evidence" value="ECO:0007669"/>
    <property type="project" value="InterPro"/>
</dbReference>
<evidence type="ECO:0000313" key="8">
    <source>
        <dbReference type="Proteomes" id="UP000295726"/>
    </source>
</evidence>
<dbReference type="Proteomes" id="UP000295726">
    <property type="component" value="Unassembled WGS sequence"/>
</dbReference>
<dbReference type="EMBL" id="SLZZ01000004">
    <property type="protein sequence ID" value="TCS81198.1"/>
    <property type="molecule type" value="Genomic_DNA"/>
</dbReference>
<feature type="transmembrane region" description="Helical" evidence="6">
    <location>
        <begin position="21"/>
        <end position="42"/>
    </location>
</feature>
<feature type="transmembrane region" description="Helical" evidence="6">
    <location>
        <begin position="101"/>
        <end position="124"/>
    </location>
</feature>
<dbReference type="InterPro" id="IPR001851">
    <property type="entry name" value="ABC_transp_permease"/>
</dbReference>
<evidence type="ECO:0000256" key="5">
    <source>
        <dbReference type="ARBA" id="ARBA00023136"/>
    </source>
</evidence>
<evidence type="ECO:0000256" key="3">
    <source>
        <dbReference type="ARBA" id="ARBA00022692"/>
    </source>
</evidence>
<gene>
    <name evidence="7" type="ORF">EDD59_104130</name>
</gene>
<evidence type="ECO:0000256" key="6">
    <source>
        <dbReference type="SAM" id="Phobius"/>
    </source>
</evidence>
<comment type="subcellular location">
    <subcellularLocation>
        <location evidence="1">Cell membrane</location>
        <topology evidence="1">Multi-pass membrane protein</topology>
    </subcellularLocation>
</comment>
<keyword evidence="3 6" id="KW-0812">Transmembrane</keyword>
<feature type="transmembrane region" description="Helical" evidence="6">
    <location>
        <begin position="219"/>
        <end position="238"/>
    </location>
</feature>
<dbReference type="CDD" id="cd06579">
    <property type="entry name" value="TM_PBP1_transp_AraH_like"/>
    <property type="match status" value="1"/>
</dbReference>
<keyword evidence="4 6" id="KW-1133">Transmembrane helix</keyword>
<evidence type="ECO:0000313" key="7">
    <source>
        <dbReference type="EMBL" id="TCS81198.1"/>
    </source>
</evidence>
<evidence type="ECO:0000256" key="4">
    <source>
        <dbReference type="ARBA" id="ARBA00022989"/>
    </source>
</evidence>
<keyword evidence="5 6" id="KW-0472">Membrane</keyword>
<accession>A0A4R3KDH6</accession>
<keyword evidence="2" id="KW-1003">Cell membrane</keyword>
<dbReference type="OrthoDB" id="9813906at2"/>
<dbReference type="Pfam" id="PF02653">
    <property type="entry name" value="BPD_transp_2"/>
    <property type="match status" value="1"/>
</dbReference>
<dbReference type="GO" id="GO:0005886">
    <property type="term" value="C:plasma membrane"/>
    <property type="evidence" value="ECO:0007669"/>
    <property type="project" value="UniProtKB-SubCell"/>
</dbReference>
<dbReference type="AlphaFoldDB" id="A0A4R3KDH6"/>
<feature type="transmembrane region" description="Helical" evidence="6">
    <location>
        <begin position="77"/>
        <end position="95"/>
    </location>
</feature>
<feature type="transmembrane region" description="Helical" evidence="6">
    <location>
        <begin position="259"/>
        <end position="286"/>
    </location>
</feature>
<sequence>MQKEKNVSTSNCFVNYFRRNLGSLIGLAALVIIIGMITPRLFSGTNLLNLLKSNSVNVIISCAMLLAILLGEIDISVGSTVGLAGVVSAALITNFEMPVGAAVIVSLLVGVAIGAINGISIAYFRVPAFIATLATQCIGRGLTQVISGGISIRVRNDGFSQIAMANLGGVSVIIIYAAAFLLITWVLLNKTKFGYYIYAIGGNRQAAQYSGINVKLFNALPYVFSGVACAFCGVLWTARLGSAAAMLGNGFELDAISAVVIGGTSMSGGVGTVGGTILGILIIGVLQNGLNLMGVNSFWQYVCKGIIILLAVIIDVIRKSKED</sequence>
<proteinExistence type="predicted"/>
<dbReference type="RefSeq" id="WP_132379361.1">
    <property type="nucleotide sequence ID" value="NZ_DAIPCY010000100.1"/>
</dbReference>
<protein>
    <submittedName>
        <fullName evidence="7">Monosaccharide ABC transporter membrane protein (CUT2 family)</fullName>
    </submittedName>
</protein>
<evidence type="ECO:0000256" key="1">
    <source>
        <dbReference type="ARBA" id="ARBA00004651"/>
    </source>
</evidence>
<evidence type="ECO:0000256" key="2">
    <source>
        <dbReference type="ARBA" id="ARBA00022475"/>
    </source>
</evidence>
<dbReference type="PANTHER" id="PTHR32196">
    <property type="entry name" value="ABC TRANSPORTER PERMEASE PROTEIN YPHD-RELATED-RELATED"/>
    <property type="match status" value="1"/>
</dbReference>
<organism evidence="7 8">
    <name type="scientific">Muricomes intestini</name>
    <dbReference type="NCBI Taxonomy" id="1796634"/>
    <lineage>
        <taxon>Bacteria</taxon>
        <taxon>Bacillati</taxon>
        <taxon>Bacillota</taxon>
        <taxon>Clostridia</taxon>
        <taxon>Lachnospirales</taxon>
        <taxon>Lachnospiraceae</taxon>
        <taxon>Muricomes</taxon>
    </lineage>
</organism>